<keyword evidence="13" id="KW-0239">DNA-directed DNA polymerase</keyword>
<evidence type="ECO:0000256" key="2">
    <source>
        <dbReference type="ARBA" id="ARBA00004496"/>
    </source>
</evidence>
<dbReference type="InterPro" id="IPR004013">
    <property type="entry name" value="PHP_dom"/>
</dbReference>
<evidence type="ECO:0000256" key="10">
    <source>
        <dbReference type="ARBA" id="ARBA00022705"/>
    </source>
</evidence>
<evidence type="ECO:0000259" key="24">
    <source>
        <dbReference type="SMART" id="SM00483"/>
    </source>
</evidence>
<comment type="catalytic activity">
    <reaction evidence="19">
        <text>a 5'-end 2'-deoxyribose-2'-deoxyribonucleotide-DNA = (2E,4S)-4-hydroxypenten-2-al-5-phosphate + a 5'-end 5'-phospho-2'-deoxyribonucleoside-DNA + H(+)</text>
        <dbReference type="Rhea" id="RHEA:76255"/>
        <dbReference type="Rhea" id="RHEA-COMP:13180"/>
        <dbReference type="Rhea" id="RHEA-COMP:18657"/>
        <dbReference type="ChEBI" id="CHEBI:15378"/>
        <dbReference type="ChEBI" id="CHEBI:136412"/>
        <dbReference type="ChEBI" id="CHEBI:195194"/>
        <dbReference type="ChEBI" id="CHEBI:195195"/>
    </reaction>
</comment>
<comment type="function">
    <text evidence="20">Repair polymerase that plays a key role in base-excision repair. During this process, the damaged base is excised by specific DNA glycosylases, the DNA backbone is nicked at the abasic site by an apurinic/apyrimidic (AP) endonuclease, and POLB removes 5'-deoxyribose-phosphate from the preincised AP site acting as a 5'-deoxyribose-phosphate lyase (5'-dRP lyase); through its DNA polymerase activity, it adds one nucleotide to the 3' end of the arising single-nucleotide gap. Conducts 'gap-filling' DNA synthesis in a stepwise distributive fashion rather than in a processive fashion as for other DNA polymerases. It is also able to cleave sugar-phosphate bonds 3' to an intact AP site, acting as an AP lyase.</text>
</comment>
<dbReference type="EMBL" id="LJUO01000047">
    <property type="protein sequence ID" value="KPK71956.1"/>
    <property type="molecule type" value="Genomic_DNA"/>
</dbReference>
<dbReference type="EC" id="4.2.99.18" evidence="4"/>
<evidence type="ECO:0000256" key="5">
    <source>
        <dbReference type="ARBA" id="ARBA00020020"/>
    </source>
</evidence>
<organism evidence="25 26">
    <name type="scientific">candidate division WOR_3 bacterium SM23_60</name>
    <dbReference type="NCBI Taxonomy" id="1703780"/>
    <lineage>
        <taxon>Bacteria</taxon>
        <taxon>Bacteria division WOR-3</taxon>
    </lineage>
</organism>
<dbReference type="InterPro" id="IPR043519">
    <property type="entry name" value="NT_sf"/>
</dbReference>
<dbReference type="CDD" id="cd00141">
    <property type="entry name" value="NT_POLXc"/>
    <property type="match status" value="1"/>
</dbReference>
<dbReference type="GO" id="GO:0005829">
    <property type="term" value="C:cytosol"/>
    <property type="evidence" value="ECO:0007669"/>
    <property type="project" value="TreeGrafter"/>
</dbReference>
<evidence type="ECO:0000256" key="21">
    <source>
        <dbReference type="ARBA" id="ARBA00049244"/>
    </source>
</evidence>
<dbReference type="NCBIfam" id="NF006375">
    <property type="entry name" value="PRK08609.1"/>
    <property type="match status" value="1"/>
</dbReference>
<dbReference type="Gene3D" id="3.30.210.10">
    <property type="entry name" value="DNA polymerase, thumb domain"/>
    <property type="match status" value="1"/>
</dbReference>
<evidence type="ECO:0000256" key="8">
    <source>
        <dbReference type="ARBA" id="ARBA00022679"/>
    </source>
</evidence>
<dbReference type="GO" id="GO:0008270">
    <property type="term" value="F:zinc ion binding"/>
    <property type="evidence" value="ECO:0007669"/>
    <property type="project" value="TreeGrafter"/>
</dbReference>
<dbReference type="InterPro" id="IPR002008">
    <property type="entry name" value="DNA_pol_X_beta-like"/>
</dbReference>
<dbReference type="GO" id="GO:0042578">
    <property type="term" value="F:phosphoric ester hydrolase activity"/>
    <property type="evidence" value="ECO:0007669"/>
    <property type="project" value="TreeGrafter"/>
</dbReference>
<feature type="domain" description="Helix-hairpin-helix DNA-binding motif class 1" evidence="22">
    <location>
        <begin position="126"/>
        <end position="145"/>
    </location>
</feature>
<evidence type="ECO:0000259" key="22">
    <source>
        <dbReference type="SMART" id="SM00278"/>
    </source>
</evidence>
<evidence type="ECO:0000256" key="3">
    <source>
        <dbReference type="ARBA" id="ARBA00012417"/>
    </source>
</evidence>
<evidence type="ECO:0000256" key="18">
    <source>
        <dbReference type="ARBA" id="ARBA00044632"/>
    </source>
</evidence>
<evidence type="ECO:0000256" key="1">
    <source>
        <dbReference type="ARBA" id="ARBA00001946"/>
    </source>
</evidence>
<dbReference type="Proteomes" id="UP000051096">
    <property type="component" value="Unassembled WGS sequence"/>
</dbReference>
<dbReference type="InterPro" id="IPR027421">
    <property type="entry name" value="DNA_pol_lamdba_lyase_dom_sf"/>
</dbReference>
<evidence type="ECO:0000256" key="6">
    <source>
        <dbReference type="ARBA" id="ARBA00022481"/>
    </source>
</evidence>
<dbReference type="CDD" id="cd07436">
    <property type="entry name" value="PHP_PolX"/>
    <property type="match status" value="1"/>
</dbReference>
<evidence type="ECO:0000256" key="12">
    <source>
        <dbReference type="ARBA" id="ARBA00022843"/>
    </source>
</evidence>
<dbReference type="AlphaFoldDB" id="A0A0S8GHY1"/>
<dbReference type="InterPro" id="IPR003583">
    <property type="entry name" value="Hlx-hairpin-Hlx_DNA-bd_motif"/>
</dbReference>
<dbReference type="PANTHER" id="PTHR36928">
    <property type="entry name" value="PHOSPHATASE YCDX-RELATED"/>
    <property type="match status" value="1"/>
</dbReference>
<sequence length="570" mass="64069">MKNKEIARIFDRIADALEFQGANRFRVVAYRKAARILDDLTEDVSVLAQANKLESLPGIGHAIATKIAEYLSTGTVKKYEEVKKEIPGTLLDLLDIQNLGPKTLALAYKELGVESLKDLKQVIKTGRLEELPQMGKQKVDNIRKGIVLYERAHERLSIAAAEEIAHELIAYLKKETRIKHISAAGSLRRWKETIGDIDILATGPNSRTIITVFTQFPNAERVLAAGTTKSSILVRGGVQVDLRIVNAGSYGAALQYFTGSKAHNIRLRNIAKSKGLKLSEYGVFRGKKQIAGRNERDVYKILGLIYVPPEIREDRGEVELALKNKLPKLVEHRSIRGDLHMHSTYSDSEATIAELATAADAHGYEYILITDHSQSVTYAHGLEPKRLYAQWKEIDRLNKKLRTPHILKGVEVDIRRDGTLDYPDAILKECDFVVAAIHQGFKHKVTERMCRAMQNPYVDIIAHPTGRLISSREGYHIDLHRVMEVAAKTGTWLEINAYWDRLDLNDTNARAAHEQGVSISIGTDAHDIKGIQWMKFGVATARRAWLASKDVVNTYTLKKLRAARKVNRKK</sequence>
<evidence type="ECO:0000256" key="20">
    <source>
        <dbReference type="ARBA" id="ARBA00045548"/>
    </source>
</evidence>
<dbReference type="SUPFAM" id="SSF47802">
    <property type="entry name" value="DNA polymerase beta, N-terminal domain-like"/>
    <property type="match status" value="1"/>
</dbReference>
<protein>
    <recommendedName>
        <fullName evidence="5">DNA polymerase beta</fullName>
        <ecNumber evidence="3">2.7.7.7</ecNumber>
        <ecNumber evidence="4">4.2.99.18</ecNumber>
    </recommendedName>
    <alternativeName>
        <fullName evidence="16">5'-deoxyribose-phosphate lyase</fullName>
    </alternativeName>
    <alternativeName>
        <fullName evidence="17">AP lyase</fullName>
    </alternativeName>
</protein>
<keyword evidence="7" id="KW-0237">DNA synthesis</keyword>
<dbReference type="PANTHER" id="PTHR36928:SF1">
    <property type="entry name" value="PHOSPHATASE YCDX-RELATED"/>
    <property type="match status" value="1"/>
</dbReference>
<dbReference type="Pfam" id="PF14520">
    <property type="entry name" value="HHH_5"/>
    <property type="match status" value="1"/>
</dbReference>
<comment type="cofactor">
    <cofactor evidence="1">
        <name>Mg(2+)</name>
        <dbReference type="ChEBI" id="CHEBI:18420"/>
    </cofactor>
</comment>
<dbReference type="Gene3D" id="1.10.150.110">
    <property type="entry name" value="DNA polymerase beta, N-terminal domain-like"/>
    <property type="match status" value="1"/>
</dbReference>
<proteinExistence type="predicted"/>
<evidence type="ECO:0000259" key="23">
    <source>
        <dbReference type="SMART" id="SM00481"/>
    </source>
</evidence>
<dbReference type="GO" id="GO:0140078">
    <property type="term" value="F:class I DNA-(apurinic or apyrimidinic site) endonuclease activity"/>
    <property type="evidence" value="ECO:0007669"/>
    <property type="project" value="UniProtKB-EC"/>
</dbReference>
<dbReference type="InterPro" id="IPR029398">
    <property type="entry name" value="PolB_thumb"/>
</dbReference>
<name>A0A0S8GHY1_UNCW3</name>
<dbReference type="GO" id="GO:0003677">
    <property type="term" value="F:DNA binding"/>
    <property type="evidence" value="ECO:0007669"/>
    <property type="project" value="InterPro"/>
</dbReference>
<dbReference type="InterPro" id="IPR022311">
    <property type="entry name" value="PolX-like"/>
</dbReference>
<comment type="catalytic activity">
    <reaction evidence="18">
        <text>2'-deoxyribonucleotide-(2'-deoxyribose 5'-phosphate)-2'-deoxyribonucleotide-DNA = a 3'-end 2'-deoxyribonucleotide-(2,3-dehydro-2,3-deoxyribose 5'-phosphate)-DNA + a 5'-end 5'-phospho-2'-deoxyribonucleoside-DNA + H(+)</text>
        <dbReference type="Rhea" id="RHEA:66592"/>
        <dbReference type="Rhea" id="RHEA-COMP:13180"/>
        <dbReference type="Rhea" id="RHEA-COMP:16897"/>
        <dbReference type="Rhea" id="RHEA-COMP:17067"/>
        <dbReference type="ChEBI" id="CHEBI:15378"/>
        <dbReference type="ChEBI" id="CHEBI:136412"/>
        <dbReference type="ChEBI" id="CHEBI:157695"/>
        <dbReference type="ChEBI" id="CHEBI:167181"/>
        <dbReference type="EC" id="4.2.99.18"/>
    </reaction>
</comment>
<dbReference type="InterPro" id="IPR016195">
    <property type="entry name" value="Pol/histidinol_Pase-like"/>
</dbReference>
<dbReference type="InterPro" id="IPR050243">
    <property type="entry name" value="PHP_phosphatase"/>
</dbReference>
<comment type="subcellular location">
    <subcellularLocation>
        <location evidence="2">Cytoplasm</location>
    </subcellularLocation>
</comment>
<dbReference type="Gene3D" id="3.20.20.140">
    <property type="entry name" value="Metal-dependent hydrolases"/>
    <property type="match status" value="1"/>
</dbReference>
<dbReference type="Pfam" id="PF02811">
    <property type="entry name" value="PHP"/>
    <property type="match status" value="1"/>
</dbReference>
<feature type="domain" description="DNA-directed DNA polymerase X" evidence="24">
    <location>
        <begin position="1"/>
        <end position="313"/>
    </location>
</feature>
<feature type="domain" description="Helix-hairpin-helix DNA-binding motif class 1" evidence="22">
    <location>
        <begin position="91"/>
        <end position="110"/>
    </location>
</feature>
<dbReference type="InterPro" id="IPR010996">
    <property type="entry name" value="HHH_MUS81"/>
</dbReference>
<dbReference type="SUPFAM" id="SSF89550">
    <property type="entry name" value="PHP domain-like"/>
    <property type="match status" value="1"/>
</dbReference>
<keyword evidence="9" id="KW-0548">Nucleotidyltransferase</keyword>
<keyword evidence="14" id="KW-0915">Sodium</keyword>
<dbReference type="Gene3D" id="3.30.460.10">
    <property type="entry name" value="Beta Polymerase, domain 2"/>
    <property type="match status" value="1"/>
</dbReference>
<evidence type="ECO:0000256" key="14">
    <source>
        <dbReference type="ARBA" id="ARBA00023053"/>
    </source>
</evidence>
<dbReference type="SMART" id="SM00481">
    <property type="entry name" value="POLIIIAc"/>
    <property type="match status" value="1"/>
</dbReference>
<evidence type="ECO:0000256" key="4">
    <source>
        <dbReference type="ARBA" id="ARBA00012720"/>
    </source>
</evidence>
<evidence type="ECO:0000256" key="7">
    <source>
        <dbReference type="ARBA" id="ARBA00022634"/>
    </source>
</evidence>
<dbReference type="PRINTS" id="PR00870">
    <property type="entry name" value="DNAPOLXBETA"/>
</dbReference>
<dbReference type="InterPro" id="IPR002054">
    <property type="entry name" value="DNA-dir_DNA_pol_X"/>
</dbReference>
<dbReference type="Pfam" id="PF14716">
    <property type="entry name" value="HHH_8"/>
    <property type="match status" value="1"/>
</dbReference>
<dbReference type="PIRSF" id="PIRSF005047">
    <property type="entry name" value="UCP005047_YshC"/>
    <property type="match status" value="1"/>
</dbReference>
<dbReference type="SMART" id="SM00278">
    <property type="entry name" value="HhH1"/>
    <property type="match status" value="3"/>
</dbReference>
<keyword evidence="11" id="KW-0227">DNA damage</keyword>
<evidence type="ECO:0000256" key="15">
    <source>
        <dbReference type="ARBA" id="ARBA00023204"/>
    </source>
</evidence>
<dbReference type="Pfam" id="PF14791">
    <property type="entry name" value="DNA_pol_B_thumb"/>
    <property type="match status" value="1"/>
</dbReference>
<dbReference type="GO" id="GO:0006281">
    <property type="term" value="P:DNA repair"/>
    <property type="evidence" value="ECO:0007669"/>
    <property type="project" value="UniProtKB-KW"/>
</dbReference>
<reference evidence="25 26" key="1">
    <citation type="journal article" date="2015" name="Microbiome">
        <title>Genomic resolution of linkages in carbon, nitrogen, and sulfur cycling among widespread estuary sediment bacteria.</title>
        <authorList>
            <person name="Baker B.J."/>
            <person name="Lazar C.S."/>
            <person name="Teske A.P."/>
            <person name="Dick G.J."/>
        </authorList>
    </citation>
    <scope>NUCLEOTIDE SEQUENCE [LARGE SCALE GENOMIC DNA]</scope>
    <source>
        <strain evidence="25">SM23_60</strain>
    </source>
</reference>
<evidence type="ECO:0000256" key="11">
    <source>
        <dbReference type="ARBA" id="ARBA00022763"/>
    </source>
</evidence>
<evidence type="ECO:0000256" key="16">
    <source>
        <dbReference type="ARBA" id="ARBA00035717"/>
    </source>
</evidence>
<keyword evidence="8" id="KW-0808">Transferase</keyword>
<gene>
    <name evidence="25" type="ORF">AMJ87_06190</name>
</gene>
<feature type="domain" description="Helix-hairpin-helix DNA-binding motif class 1" evidence="22">
    <location>
        <begin position="51"/>
        <end position="70"/>
    </location>
</feature>
<comment type="caution">
    <text evidence="25">The sequence shown here is derived from an EMBL/GenBank/DDBJ whole genome shotgun (WGS) entry which is preliminary data.</text>
</comment>
<dbReference type="InterPro" id="IPR003141">
    <property type="entry name" value="Pol/His_phosphatase_N"/>
</dbReference>
<keyword evidence="15" id="KW-0234">DNA repair</keyword>
<dbReference type="GO" id="GO:0003887">
    <property type="term" value="F:DNA-directed DNA polymerase activity"/>
    <property type="evidence" value="ECO:0007669"/>
    <property type="project" value="UniProtKB-KW"/>
</dbReference>
<comment type="catalytic activity">
    <reaction evidence="21">
        <text>DNA(n) + a 2'-deoxyribonucleoside 5'-triphosphate = DNA(n+1) + diphosphate</text>
        <dbReference type="Rhea" id="RHEA:22508"/>
        <dbReference type="Rhea" id="RHEA-COMP:17339"/>
        <dbReference type="Rhea" id="RHEA-COMP:17340"/>
        <dbReference type="ChEBI" id="CHEBI:33019"/>
        <dbReference type="ChEBI" id="CHEBI:61560"/>
        <dbReference type="ChEBI" id="CHEBI:173112"/>
        <dbReference type="EC" id="2.7.7.7"/>
    </reaction>
</comment>
<dbReference type="SMART" id="SM00483">
    <property type="entry name" value="POLXc"/>
    <property type="match status" value="1"/>
</dbReference>
<evidence type="ECO:0000256" key="13">
    <source>
        <dbReference type="ARBA" id="ARBA00022932"/>
    </source>
</evidence>
<accession>A0A0S8GHY1</accession>
<dbReference type="Gene3D" id="1.10.150.20">
    <property type="entry name" value="5' to 3' exonuclease, C-terminal subdomain"/>
    <property type="match status" value="1"/>
</dbReference>
<evidence type="ECO:0000256" key="9">
    <source>
        <dbReference type="ARBA" id="ARBA00022695"/>
    </source>
</evidence>
<dbReference type="EC" id="2.7.7.7" evidence="3"/>
<keyword evidence="10" id="KW-0235">DNA replication</keyword>
<feature type="domain" description="Polymerase/histidinol phosphatase N-terminal" evidence="23">
    <location>
        <begin position="337"/>
        <end position="416"/>
    </location>
</feature>
<dbReference type="InterPro" id="IPR047967">
    <property type="entry name" value="PolX_PHP"/>
</dbReference>
<evidence type="ECO:0000313" key="26">
    <source>
        <dbReference type="Proteomes" id="UP000051096"/>
    </source>
</evidence>
<evidence type="ECO:0000256" key="17">
    <source>
        <dbReference type="ARBA" id="ARBA00035726"/>
    </source>
</evidence>
<evidence type="ECO:0000256" key="19">
    <source>
        <dbReference type="ARBA" id="ARBA00044678"/>
    </source>
</evidence>
<keyword evidence="12" id="KW-0832">Ubl conjugation</keyword>
<evidence type="ECO:0000313" key="25">
    <source>
        <dbReference type="EMBL" id="KPK71956.1"/>
    </source>
</evidence>
<keyword evidence="6" id="KW-0488">Methylation</keyword>
<dbReference type="InterPro" id="IPR037160">
    <property type="entry name" value="DNA_Pol_thumb_sf"/>
</dbReference>
<dbReference type="SUPFAM" id="SSF81301">
    <property type="entry name" value="Nucleotidyltransferase"/>
    <property type="match status" value="1"/>
</dbReference>